<dbReference type="GO" id="GO:0005886">
    <property type="term" value="C:plasma membrane"/>
    <property type="evidence" value="ECO:0007669"/>
    <property type="project" value="UniProtKB-SubCell"/>
</dbReference>
<comment type="subcellular location">
    <subcellularLocation>
        <location evidence="1">Cell membrane</location>
        <topology evidence="1">Multi-pass membrane protein</topology>
    </subcellularLocation>
</comment>
<evidence type="ECO:0000256" key="4">
    <source>
        <dbReference type="ARBA" id="ARBA00022989"/>
    </source>
</evidence>
<feature type="transmembrane region" description="Helical" evidence="6">
    <location>
        <begin position="125"/>
        <end position="145"/>
    </location>
</feature>
<dbReference type="EMBL" id="JAEPES010000005">
    <property type="protein sequence ID" value="MBK4348926.1"/>
    <property type="molecule type" value="Genomic_DNA"/>
</dbReference>
<evidence type="ECO:0000313" key="8">
    <source>
        <dbReference type="EMBL" id="MBK4348926.1"/>
    </source>
</evidence>
<dbReference type="RefSeq" id="WP_200554777.1">
    <property type="nucleotide sequence ID" value="NZ_JAEPES010000001.1"/>
</dbReference>
<keyword evidence="4 6" id="KW-1133">Transmembrane helix</keyword>
<dbReference type="EMBL" id="JAEPES010000001">
    <property type="protein sequence ID" value="MBK4346446.1"/>
    <property type="molecule type" value="Genomic_DNA"/>
</dbReference>
<sequence>MRRLLVSNLAVRAITTPIALVSGLVSAWLAVGYLGAELYASIILITTLSQLLPFADMGVGAAVINEVAAQRKGDRSQHVYRVLVSAQRILLVAGAAIILAAILLAIIGIWPIVLGSGSKFLNDPTLLAIAFFGMFSAFIFFQLGYRVLTGIGKNQVGSLLSCGASILSVLLIWGGVALELAPVWFVMAQTISAAIFALVASLLAGKWSGYSYIGIVIDIFRPRTVKQISIRGSALPMLVIMAALPALLFGHKLILSHVSSSNQLVAYTFASQIYAPAWAAVSGTLLALWPAFAAARSVSSSRDTLRVLRRTLVLVASASALASLALVLVLPSAALLIGHGQTSVSWWLAGGFGALIFAQSAFYPLGVYLTRDRELRFQAICVALMLVVGLPACIGAAKLWGAPGPVWVSAVSILTFQLVPALIFLSRNGKPVVVDDDGAARGTGIASETRVANGPTIG</sequence>
<keyword evidence="5 6" id="KW-0472">Membrane</keyword>
<name>A0A934SGZ5_9MICO</name>
<comment type="caution">
    <text evidence="7">The sequence shown here is derived from an EMBL/GenBank/DDBJ whole genome shotgun (WGS) entry which is preliminary data.</text>
</comment>
<evidence type="ECO:0000256" key="6">
    <source>
        <dbReference type="SAM" id="Phobius"/>
    </source>
</evidence>
<dbReference type="AlphaFoldDB" id="A0A934SGZ5"/>
<dbReference type="PANTHER" id="PTHR30250:SF11">
    <property type="entry name" value="O-ANTIGEN TRANSPORTER-RELATED"/>
    <property type="match status" value="1"/>
</dbReference>
<feature type="transmembrane region" description="Helical" evidence="6">
    <location>
        <begin position="344"/>
        <end position="365"/>
    </location>
</feature>
<evidence type="ECO:0000256" key="5">
    <source>
        <dbReference type="ARBA" id="ARBA00023136"/>
    </source>
</evidence>
<evidence type="ECO:0000313" key="7">
    <source>
        <dbReference type="EMBL" id="MBK4346446.1"/>
    </source>
</evidence>
<feature type="transmembrane region" description="Helical" evidence="6">
    <location>
        <begin position="377"/>
        <end position="400"/>
    </location>
</feature>
<feature type="transmembrane region" description="Helical" evidence="6">
    <location>
        <begin position="157"/>
        <end position="178"/>
    </location>
</feature>
<evidence type="ECO:0000313" key="9">
    <source>
        <dbReference type="Proteomes" id="UP000636458"/>
    </source>
</evidence>
<accession>A0A934SGZ5</accession>
<evidence type="ECO:0000256" key="3">
    <source>
        <dbReference type="ARBA" id="ARBA00022692"/>
    </source>
</evidence>
<feature type="transmembrane region" description="Helical" evidence="6">
    <location>
        <begin position="312"/>
        <end position="338"/>
    </location>
</feature>
<feature type="transmembrane region" description="Helical" evidence="6">
    <location>
        <begin position="269"/>
        <end position="292"/>
    </location>
</feature>
<feature type="transmembrane region" description="Helical" evidence="6">
    <location>
        <begin position="406"/>
        <end position="425"/>
    </location>
</feature>
<feature type="transmembrane region" description="Helical" evidence="6">
    <location>
        <begin position="42"/>
        <end position="68"/>
    </location>
</feature>
<feature type="transmembrane region" description="Helical" evidence="6">
    <location>
        <begin position="228"/>
        <end position="249"/>
    </location>
</feature>
<evidence type="ECO:0000256" key="1">
    <source>
        <dbReference type="ARBA" id="ARBA00004651"/>
    </source>
</evidence>
<feature type="transmembrane region" description="Helical" evidence="6">
    <location>
        <begin position="9"/>
        <end position="36"/>
    </location>
</feature>
<protein>
    <recommendedName>
        <fullName evidence="10">Polysaccharide biosynthesis protein</fullName>
    </recommendedName>
</protein>
<organism evidence="7 9">
    <name type="scientific">Lacisediminihabitans changchengi</name>
    <dbReference type="NCBI Taxonomy" id="2787634"/>
    <lineage>
        <taxon>Bacteria</taxon>
        <taxon>Bacillati</taxon>
        <taxon>Actinomycetota</taxon>
        <taxon>Actinomycetes</taxon>
        <taxon>Micrococcales</taxon>
        <taxon>Microbacteriaceae</taxon>
        <taxon>Lacisediminihabitans</taxon>
    </lineage>
</organism>
<dbReference type="InterPro" id="IPR050833">
    <property type="entry name" value="Poly_Biosynth_Transport"/>
</dbReference>
<gene>
    <name evidence="7" type="ORF">IV501_02255</name>
    <name evidence="8" type="ORF">IV501_14900</name>
</gene>
<proteinExistence type="predicted"/>
<feature type="transmembrane region" description="Helical" evidence="6">
    <location>
        <begin position="89"/>
        <end position="113"/>
    </location>
</feature>
<dbReference type="PANTHER" id="PTHR30250">
    <property type="entry name" value="PST FAMILY PREDICTED COLANIC ACID TRANSPORTER"/>
    <property type="match status" value="1"/>
</dbReference>
<keyword evidence="3 6" id="KW-0812">Transmembrane</keyword>
<evidence type="ECO:0008006" key="10">
    <source>
        <dbReference type="Google" id="ProtNLM"/>
    </source>
</evidence>
<keyword evidence="2" id="KW-1003">Cell membrane</keyword>
<evidence type="ECO:0000256" key="2">
    <source>
        <dbReference type="ARBA" id="ARBA00022475"/>
    </source>
</evidence>
<reference evidence="7" key="1">
    <citation type="submission" date="2021-01" db="EMBL/GenBank/DDBJ databases">
        <title>Lacisediminihabitans sp. nov. strain G11-30, isolated from Antarctic Soil.</title>
        <authorList>
            <person name="Li J."/>
        </authorList>
    </citation>
    <scope>NUCLEOTIDE SEQUENCE</scope>
    <source>
        <strain evidence="7">G11-30</strain>
    </source>
</reference>
<feature type="transmembrane region" description="Helical" evidence="6">
    <location>
        <begin position="184"/>
        <end position="207"/>
    </location>
</feature>
<dbReference type="Proteomes" id="UP000636458">
    <property type="component" value="Unassembled WGS sequence"/>
</dbReference>
<keyword evidence="9" id="KW-1185">Reference proteome</keyword>